<reference evidence="16" key="1">
    <citation type="journal article" date="2020" name="Mar. Genomics">
        <title>The genome of the sea anemone Actinia equina (L.): meiotic toolkit genes and the question of sexual reproduction.</title>
        <authorList>
            <person name="Wilding C.S."/>
            <person name="Fletcher N."/>
            <person name="Smith E.K."/>
            <person name="Prentis P."/>
            <person name="Weedall G.D."/>
            <person name="Stewart Z."/>
        </authorList>
    </citation>
    <scope>NUCLEOTIDE SEQUENCE</scope>
    <source>
        <tissue evidence="16">Red pedal disc</tissue>
    </source>
</reference>
<proteinExistence type="inferred from homology"/>
<keyword evidence="4" id="KW-0547">Nucleotide-binding</keyword>
<protein>
    <recommendedName>
        <fullName evidence="12">Structural maintenance of chromosomes protein</fullName>
    </recommendedName>
</protein>
<accession>A0A6C0WVI1</accession>
<dbReference type="GO" id="GO:0000796">
    <property type="term" value="C:condensin complex"/>
    <property type="evidence" value="ECO:0007669"/>
    <property type="project" value="UniProtKB-ARBA"/>
</dbReference>
<evidence type="ECO:0000256" key="11">
    <source>
        <dbReference type="ARBA" id="ARBA00058936"/>
    </source>
</evidence>
<dbReference type="PANTHER" id="PTHR43977">
    <property type="entry name" value="STRUCTURAL MAINTENANCE OF CHROMOSOMES PROTEIN 3"/>
    <property type="match status" value="1"/>
</dbReference>
<keyword evidence="6" id="KW-0067">ATP-binding</keyword>
<feature type="coiled-coil region" evidence="13">
    <location>
        <begin position="984"/>
        <end position="1032"/>
    </location>
</feature>
<evidence type="ECO:0000256" key="10">
    <source>
        <dbReference type="ARBA" id="ARBA00023306"/>
    </source>
</evidence>
<feature type="domain" description="SMC hinge" evidence="15">
    <location>
        <begin position="520"/>
        <end position="640"/>
    </location>
</feature>
<keyword evidence="3" id="KW-0132">Cell division</keyword>
<dbReference type="InterPro" id="IPR024704">
    <property type="entry name" value="SMC"/>
</dbReference>
<dbReference type="FunFam" id="3.40.50.300:FF:000278">
    <property type="entry name" value="Structural maintenance of chromosomes 2"/>
    <property type="match status" value="1"/>
</dbReference>
<feature type="compositionally biased region" description="Basic and acidic residues" evidence="14">
    <location>
        <begin position="361"/>
        <end position="371"/>
    </location>
</feature>
<evidence type="ECO:0000313" key="16">
    <source>
        <dbReference type="EMBL" id="QIC49989.1"/>
    </source>
</evidence>
<evidence type="ECO:0000256" key="5">
    <source>
        <dbReference type="ARBA" id="ARBA00022776"/>
    </source>
</evidence>
<dbReference type="Gene3D" id="1.10.287.1490">
    <property type="match status" value="1"/>
</dbReference>
<comment type="subcellular location">
    <subcellularLocation>
        <location evidence="1 12">Nucleus</location>
    </subcellularLocation>
</comment>
<dbReference type="GO" id="GO:0098813">
    <property type="term" value="P:nuclear chromosome segregation"/>
    <property type="evidence" value="ECO:0007669"/>
    <property type="project" value="UniProtKB-ARBA"/>
</dbReference>
<evidence type="ECO:0000256" key="2">
    <source>
        <dbReference type="ARBA" id="ARBA00005231"/>
    </source>
</evidence>
<feature type="compositionally biased region" description="Basic residues" evidence="14">
    <location>
        <begin position="1188"/>
        <end position="1198"/>
    </location>
</feature>
<evidence type="ECO:0000256" key="4">
    <source>
        <dbReference type="ARBA" id="ARBA00022741"/>
    </source>
</evidence>
<dbReference type="Gene3D" id="1.20.1060.20">
    <property type="match status" value="1"/>
</dbReference>
<dbReference type="OrthoDB" id="10255539at2759"/>
<dbReference type="InterPro" id="IPR036277">
    <property type="entry name" value="SMC_hinge_sf"/>
</dbReference>
<evidence type="ECO:0000256" key="13">
    <source>
        <dbReference type="SAM" id="Coils"/>
    </source>
</evidence>
<evidence type="ECO:0000256" key="12">
    <source>
        <dbReference type="PIRNR" id="PIRNR005719"/>
    </source>
</evidence>
<keyword evidence="8" id="KW-0226">DNA condensation</keyword>
<dbReference type="Gene3D" id="3.30.70.1620">
    <property type="match status" value="1"/>
</dbReference>
<evidence type="ECO:0000256" key="8">
    <source>
        <dbReference type="ARBA" id="ARBA00023067"/>
    </source>
</evidence>
<sequence>MYIKQIVIDGFKSYAQRTTISGFDPLFNAITGLNGSGKSNILDSICFLLGISNLSQVRAGSLQELVYKGGQAGVTKATVTITFDNTDKKQSPLGYETFDEITVSRQVVIGGRNKYLINGCNANNTRVQDLFRSVQLNINNPHFLIMQGRITKVLNMKPPEILSMIEEAAGTRMYESKKQSAMRTIEKKDSKLQEIETILNEEITPTLKKLKEERASYLEYQKVMRELEHFTRLYIAHQFVMAEKMQATSATELEGMKDGIRKLQEKMVEIEKQVEKITAEIVDLEKKRNAESGEIMKQLEIKFDEVSKDDVKANSDWKHAKESLTAEKRKKKNMEKSQNDDQQQLKSKEKELQKLTDSLAKLEDKSKKDSDAVQAAQDHFHAVSAGLSSNEDGEEKTLADQIMTSKKDISAAETESKQAQMKIKHCQAELKKKKSELKATEQEYEKDKKAFDTIEKSKSKLETELNKLNYEDGKEEKLVAQKRKLESEVSNLRTKVETLEAKFPNLQFEYKDPEPKFDRKKVKGLVAQLIKVKDVKNATSLEVAAGGRLYNVVVDSETTGKKLLQNGQLKRRYTIIPLNKISHRTLSNEVVSRAQDLVGKDSVNSALSLVGYESEVKAAIAYVFGSTLVCDTIDHAKKVTFDPKIKTRTVTLDGDVFDPAGTLTGGARSSSVSILAKLGELKEAQDKLKEKSNELEKVVKELNNCKSVAEKYQQLKQQFDLKVHEAELAQTRMKQSTHHHQLEEIKALENSIEEQQQIISKGKETIAAATAKCKDIEEKMKEAKTYREKELKKAEEDLNKAKKKAEQSIKETKTKQQEVDGLKLEMDEMVKESSSAEEQMKKIDEGIMKIEEQVASLEENVKQTKKAVQDAEGELNKQKETLKTYNKALSEKVSAQRDLQAGSSKAQLELKELDHKLVKFQKESKEAAHKVESMLAKYEWISSERQFFGQPNTFYDFAANDMKDVGKHLAKLQETKDKLGKNVNMRAMNMLEKAEEKYNDLMKKKRIVLNDKDKIAAVIQELDEKKNEALRNAWVKVNKDFGSIFSTLLPGATAKLAPPEGQTELDGLEVKVGFGTVWKESLNELSGGQRSLVALSLILSLLLFKPAPLYILDEVDAALDLSHTQNIGQMVKSHFKHSQFIVVSLKDGMFNNANVLFKTKFVDGVSTVTRYAQNPSSRGSDHTTGKTTAKKGRDRSKRVRIDTTPQPLTTTQSLTSS</sequence>
<dbReference type="Pfam" id="PF02463">
    <property type="entry name" value="SMC_N"/>
    <property type="match status" value="1"/>
</dbReference>
<gene>
    <name evidence="16" type="primary">Smc2</name>
</gene>
<comment type="similarity">
    <text evidence="2">Belongs to the SMC family. SMC2 subfamily.</text>
</comment>
<name>A0A6C0WVI1_ACTEQ</name>
<dbReference type="FunFam" id="3.40.50.300:FF:000385">
    <property type="entry name" value="Structural maintenance of chromosomes 2"/>
    <property type="match status" value="1"/>
</dbReference>
<comment type="function">
    <text evidence="11">Central component of the condensin complex, a complex required for conversion of interphase chromatin into mitotic-like condense chromosomes. The condensin complex probably introduces positive supercoils into relaxed DNA in the presence of type I topoisomerases and converts nicked DNA into positive knotted forms in the presence of type II topoisomerases.</text>
</comment>
<feature type="coiled-coil region" evidence="13">
    <location>
        <begin position="409"/>
        <end position="502"/>
    </location>
</feature>
<organism evidence="16">
    <name type="scientific">Actinia equina</name>
    <name type="common">Beadlet anemone</name>
    <dbReference type="NCBI Taxonomy" id="6106"/>
    <lineage>
        <taxon>Eukaryota</taxon>
        <taxon>Metazoa</taxon>
        <taxon>Cnidaria</taxon>
        <taxon>Anthozoa</taxon>
        <taxon>Hexacorallia</taxon>
        <taxon>Actiniaria</taxon>
        <taxon>Actiniidae</taxon>
        <taxon>Actinia</taxon>
    </lineage>
</organism>
<feature type="coiled-coil region" evidence="13">
    <location>
        <begin position="674"/>
        <end position="930"/>
    </location>
</feature>
<dbReference type="CDD" id="cd03273">
    <property type="entry name" value="ABC_SMC2_euk"/>
    <property type="match status" value="1"/>
</dbReference>
<feature type="region of interest" description="Disordered" evidence="14">
    <location>
        <begin position="1172"/>
        <end position="1217"/>
    </location>
</feature>
<dbReference type="GO" id="GO:0000280">
    <property type="term" value="P:nuclear division"/>
    <property type="evidence" value="ECO:0007669"/>
    <property type="project" value="UniProtKB-ARBA"/>
</dbReference>
<evidence type="ECO:0000259" key="15">
    <source>
        <dbReference type="SMART" id="SM00968"/>
    </source>
</evidence>
<feature type="compositionally biased region" description="Low complexity" evidence="14">
    <location>
        <begin position="1203"/>
        <end position="1217"/>
    </location>
</feature>
<feature type="region of interest" description="Disordered" evidence="14">
    <location>
        <begin position="321"/>
        <end position="349"/>
    </location>
</feature>
<dbReference type="InterPro" id="IPR027120">
    <property type="entry name" value="Smc2_ABC"/>
</dbReference>
<dbReference type="GO" id="GO:0016887">
    <property type="term" value="F:ATP hydrolysis activity"/>
    <property type="evidence" value="ECO:0007669"/>
    <property type="project" value="InterPro"/>
</dbReference>
<dbReference type="PIRSF" id="PIRSF005719">
    <property type="entry name" value="SMC"/>
    <property type="match status" value="1"/>
</dbReference>
<keyword evidence="9 12" id="KW-0539">Nucleus</keyword>
<dbReference type="Gene3D" id="3.40.50.300">
    <property type="entry name" value="P-loop containing nucleotide triphosphate hydrolases"/>
    <property type="match status" value="2"/>
</dbReference>
<dbReference type="InterPro" id="IPR027417">
    <property type="entry name" value="P-loop_NTPase"/>
</dbReference>
<dbReference type="GO" id="GO:0051301">
    <property type="term" value="P:cell division"/>
    <property type="evidence" value="ECO:0007669"/>
    <property type="project" value="UniProtKB-KW"/>
</dbReference>
<dbReference type="FunFam" id="1.20.1060.20:FF:000005">
    <property type="entry name" value="Structural maintenance of chromosomes 2"/>
    <property type="match status" value="1"/>
</dbReference>
<dbReference type="GO" id="GO:0031981">
    <property type="term" value="C:nuclear lumen"/>
    <property type="evidence" value="ECO:0007669"/>
    <property type="project" value="UniProtKB-ARBA"/>
</dbReference>
<dbReference type="SUPFAM" id="SSF52540">
    <property type="entry name" value="P-loop containing nucleoside triphosphate hydrolases"/>
    <property type="match status" value="1"/>
</dbReference>
<dbReference type="SUPFAM" id="SSF75553">
    <property type="entry name" value="Smc hinge domain"/>
    <property type="match status" value="1"/>
</dbReference>
<dbReference type="GO" id="GO:0030261">
    <property type="term" value="P:chromosome condensation"/>
    <property type="evidence" value="ECO:0007669"/>
    <property type="project" value="UniProtKB-KW"/>
</dbReference>
<dbReference type="InterPro" id="IPR010935">
    <property type="entry name" value="SMC_hinge"/>
</dbReference>
<keyword evidence="7 13" id="KW-0175">Coiled coil</keyword>
<evidence type="ECO:0000256" key="1">
    <source>
        <dbReference type="ARBA" id="ARBA00004123"/>
    </source>
</evidence>
<evidence type="ECO:0000256" key="14">
    <source>
        <dbReference type="SAM" id="MobiDB-lite"/>
    </source>
</evidence>
<dbReference type="GO" id="GO:0005524">
    <property type="term" value="F:ATP binding"/>
    <property type="evidence" value="ECO:0007669"/>
    <property type="project" value="UniProtKB-KW"/>
</dbReference>
<dbReference type="InterPro" id="IPR003395">
    <property type="entry name" value="RecF/RecN/SMC_N"/>
</dbReference>
<evidence type="ECO:0000256" key="9">
    <source>
        <dbReference type="ARBA" id="ARBA00023242"/>
    </source>
</evidence>
<dbReference type="GO" id="GO:0000793">
    <property type="term" value="C:condensed chromosome"/>
    <property type="evidence" value="ECO:0007669"/>
    <property type="project" value="UniProtKB-ARBA"/>
</dbReference>
<dbReference type="Pfam" id="PF06470">
    <property type="entry name" value="SMC_hinge"/>
    <property type="match status" value="1"/>
</dbReference>
<feature type="coiled-coil region" evidence="13">
    <location>
        <begin position="253"/>
        <end position="294"/>
    </location>
</feature>
<evidence type="ECO:0000256" key="7">
    <source>
        <dbReference type="ARBA" id="ARBA00023054"/>
    </source>
</evidence>
<keyword evidence="10" id="KW-0131">Cell cycle</keyword>
<keyword evidence="5" id="KW-0498">Mitosis</keyword>
<dbReference type="AlphaFoldDB" id="A0A6C0WVI1"/>
<feature type="region of interest" description="Disordered" evidence="14">
    <location>
        <begin position="361"/>
        <end position="402"/>
    </location>
</feature>
<dbReference type="EMBL" id="MN307106">
    <property type="protein sequence ID" value="QIC49989.1"/>
    <property type="molecule type" value="Genomic_DNA"/>
</dbReference>
<dbReference type="SMART" id="SM00968">
    <property type="entry name" value="SMC_hinge"/>
    <property type="match status" value="1"/>
</dbReference>
<evidence type="ECO:0000256" key="6">
    <source>
        <dbReference type="ARBA" id="ARBA00022840"/>
    </source>
</evidence>
<evidence type="ECO:0000256" key="3">
    <source>
        <dbReference type="ARBA" id="ARBA00022618"/>
    </source>
</evidence>